<sequence length="58" mass="6420">MLSSSKIEVNISFVVVNFGVTPINLNMIFLVVLVDVFSIALAIMDDFPIPDFPHIIRG</sequence>
<keyword evidence="1" id="KW-0812">Transmembrane</keyword>
<reference evidence="2" key="1">
    <citation type="submission" date="2018-10" db="EMBL/GenBank/DDBJ databases">
        <authorList>
            <person name="Aoki K."/>
        </authorList>
    </citation>
    <scope>NUCLEOTIDE SEQUENCE</scope>
</reference>
<organism evidence="2">
    <name type="scientific">hydrothermal vent metagenome</name>
    <dbReference type="NCBI Taxonomy" id="652676"/>
    <lineage>
        <taxon>unclassified sequences</taxon>
        <taxon>metagenomes</taxon>
        <taxon>ecological metagenomes</taxon>
    </lineage>
</organism>
<keyword evidence="1" id="KW-0472">Membrane</keyword>
<evidence type="ECO:0000313" key="2">
    <source>
        <dbReference type="EMBL" id="VAY87284.1"/>
    </source>
</evidence>
<keyword evidence="1" id="KW-1133">Transmembrane helix</keyword>
<name>A0A3B1E676_9ZZZZ</name>
<protein>
    <submittedName>
        <fullName evidence="2">Uncharacterized protein</fullName>
    </submittedName>
</protein>
<proteinExistence type="predicted"/>
<accession>A0A3B1E676</accession>
<gene>
    <name evidence="2" type="ORF">MNB_ARC-1_66</name>
</gene>
<dbReference type="AlphaFoldDB" id="A0A3B1E676"/>
<evidence type="ECO:0000256" key="1">
    <source>
        <dbReference type="SAM" id="Phobius"/>
    </source>
</evidence>
<dbReference type="EMBL" id="UOYO01000022">
    <property type="protein sequence ID" value="VAY87284.1"/>
    <property type="molecule type" value="Genomic_DNA"/>
</dbReference>
<feature type="transmembrane region" description="Helical" evidence="1">
    <location>
        <begin position="23"/>
        <end position="44"/>
    </location>
</feature>